<dbReference type="Proteomes" id="UP001500909">
    <property type="component" value="Unassembled WGS sequence"/>
</dbReference>
<evidence type="ECO:0000256" key="1">
    <source>
        <dbReference type="SAM" id="MobiDB-lite"/>
    </source>
</evidence>
<evidence type="ECO:0000313" key="3">
    <source>
        <dbReference type="EMBL" id="GAA0471413.1"/>
    </source>
</evidence>
<feature type="region of interest" description="Disordered" evidence="1">
    <location>
        <begin position="158"/>
        <end position="214"/>
    </location>
</feature>
<keyword evidence="4" id="KW-1185">Reference proteome</keyword>
<organism evidence="3 4">
    <name type="scientific">Streptomyces olivaceiscleroticus</name>
    <dbReference type="NCBI Taxonomy" id="68245"/>
    <lineage>
        <taxon>Bacteria</taxon>
        <taxon>Bacillati</taxon>
        <taxon>Actinomycetota</taxon>
        <taxon>Actinomycetes</taxon>
        <taxon>Kitasatosporales</taxon>
        <taxon>Streptomycetaceae</taxon>
        <taxon>Streptomyces</taxon>
    </lineage>
</organism>
<proteinExistence type="predicted"/>
<reference evidence="3 4" key="1">
    <citation type="journal article" date="2019" name="Int. J. Syst. Evol. Microbiol.">
        <title>The Global Catalogue of Microorganisms (GCM) 10K type strain sequencing project: providing services to taxonomists for standard genome sequencing and annotation.</title>
        <authorList>
            <consortium name="The Broad Institute Genomics Platform"/>
            <consortium name="The Broad Institute Genome Sequencing Center for Infectious Disease"/>
            <person name="Wu L."/>
            <person name="Ma J."/>
        </authorList>
    </citation>
    <scope>NUCLEOTIDE SEQUENCE [LARGE SCALE GENOMIC DNA]</scope>
    <source>
        <strain evidence="3 4">JCM 4805</strain>
    </source>
</reference>
<protein>
    <submittedName>
        <fullName evidence="3">Uncharacterized protein</fullName>
    </submittedName>
</protein>
<dbReference type="EMBL" id="BAAABY010000029">
    <property type="protein sequence ID" value="GAA0471413.1"/>
    <property type="molecule type" value="Genomic_DNA"/>
</dbReference>
<feature type="transmembrane region" description="Helical" evidence="2">
    <location>
        <begin position="233"/>
        <end position="256"/>
    </location>
</feature>
<keyword evidence="2" id="KW-1133">Transmembrane helix</keyword>
<keyword evidence="2" id="KW-0812">Transmembrane</keyword>
<feature type="compositionally biased region" description="Pro residues" evidence="1">
    <location>
        <begin position="162"/>
        <end position="172"/>
    </location>
</feature>
<name>A0ABN1AA60_9ACTN</name>
<keyword evidence="2" id="KW-0472">Membrane</keyword>
<comment type="caution">
    <text evidence="3">The sequence shown here is derived from an EMBL/GenBank/DDBJ whole genome shotgun (WGS) entry which is preliminary data.</text>
</comment>
<evidence type="ECO:0000256" key="2">
    <source>
        <dbReference type="SAM" id="Phobius"/>
    </source>
</evidence>
<gene>
    <name evidence="3" type="ORF">GCM10010361_39410</name>
</gene>
<dbReference type="RefSeq" id="WP_346096316.1">
    <property type="nucleotide sequence ID" value="NZ_BAAABY010000029.1"/>
</dbReference>
<sequence>MSRRGSRDPGCWPFLVARGRVVGQRTLLVPGFLAERGLSGLLRDAITGSLTQEGESRHAEASLPDGGRIGLSYRIVQASPPGAEGVVLRDRSGRPIELAYGVVVTGATGARVRIPVADAELPGLRPMALEVFARFLADERAFRPLVSAYVPVATLAAGTAPVPEPGPEPARPAAPGRAEPGRKDAPAAPVTRGSGDVVGWPEATQGRPRAAGPPEARPGLVGWLLSLLRGPGAGLWVVVLLAGWPVALVLALALALRD</sequence>
<accession>A0ABN1AA60</accession>
<evidence type="ECO:0000313" key="4">
    <source>
        <dbReference type="Proteomes" id="UP001500909"/>
    </source>
</evidence>